<evidence type="ECO:0000313" key="3">
    <source>
        <dbReference type="EMBL" id="NZA26407.1"/>
    </source>
</evidence>
<evidence type="ECO:0000259" key="1">
    <source>
        <dbReference type="PROSITE" id="PS50404"/>
    </source>
</evidence>
<dbReference type="GO" id="GO:0004364">
    <property type="term" value="F:glutathione transferase activity"/>
    <property type="evidence" value="ECO:0007669"/>
    <property type="project" value="TreeGrafter"/>
</dbReference>
<dbReference type="PROSITE" id="PS50404">
    <property type="entry name" value="GST_NTER"/>
    <property type="match status" value="1"/>
</dbReference>
<evidence type="ECO:0000313" key="4">
    <source>
        <dbReference type="Proteomes" id="UP000578091"/>
    </source>
</evidence>
<dbReference type="Gene3D" id="1.20.1050.10">
    <property type="match status" value="1"/>
</dbReference>
<dbReference type="PANTHER" id="PTHR42673:SF4">
    <property type="entry name" value="MALEYLACETOACETATE ISOMERASE"/>
    <property type="match status" value="1"/>
</dbReference>
<reference evidence="3 4" key="1">
    <citation type="submission" date="2020-07" db="EMBL/GenBank/DDBJ databases">
        <title>Luteimonas sp. SJ-92.</title>
        <authorList>
            <person name="Huang X.-X."/>
            <person name="Xu L."/>
            <person name="Sun J.-Q."/>
        </authorList>
    </citation>
    <scope>NUCLEOTIDE SEQUENCE [LARGE SCALE GENOMIC DNA]</scope>
    <source>
        <strain evidence="3 4">SJ-92</strain>
    </source>
</reference>
<dbReference type="Gene3D" id="3.40.30.10">
    <property type="entry name" value="Glutaredoxin"/>
    <property type="match status" value="1"/>
</dbReference>
<accession>A0A853JCP5</accession>
<dbReference type="GO" id="GO:0016034">
    <property type="term" value="F:maleylacetoacetate isomerase activity"/>
    <property type="evidence" value="ECO:0007669"/>
    <property type="project" value="TreeGrafter"/>
</dbReference>
<evidence type="ECO:0000259" key="2">
    <source>
        <dbReference type="PROSITE" id="PS50405"/>
    </source>
</evidence>
<organism evidence="3 4">
    <name type="scientific">Luteimonas salinisoli</name>
    <dbReference type="NCBI Taxonomy" id="2752307"/>
    <lineage>
        <taxon>Bacteria</taxon>
        <taxon>Pseudomonadati</taxon>
        <taxon>Pseudomonadota</taxon>
        <taxon>Gammaproteobacteria</taxon>
        <taxon>Lysobacterales</taxon>
        <taxon>Lysobacteraceae</taxon>
        <taxon>Luteimonas</taxon>
    </lineage>
</organism>
<proteinExistence type="predicted"/>
<dbReference type="SFLD" id="SFLDS00019">
    <property type="entry name" value="Glutathione_Transferase_(cytos"/>
    <property type="match status" value="1"/>
</dbReference>
<protein>
    <submittedName>
        <fullName evidence="3">Glutathione S-transferase family protein</fullName>
    </submittedName>
</protein>
<comment type="caution">
    <text evidence="3">The sequence shown here is derived from an EMBL/GenBank/DDBJ whole genome shotgun (WGS) entry which is preliminary data.</text>
</comment>
<dbReference type="PROSITE" id="PS50405">
    <property type="entry name" value="GST_CTER"/>
    <property type="match status" value="1"/>
</dbReference>
<dbReference type="GO" id="GO:0006749">
    <property type="term" value="P:glutathione metabolic process"/>
    <property type="evidence" value="ECO:0007669"/>
    <property type="project" value="TreeGrafter"/>
</dbReference>
<feature type="domain" description="GST N-terminal" evidence="1">
    <location>
        <begin position="1"/>
        <end position="77"/>
    </location>
</feature>
<dbReference type="InterPro" id="IPR036282">
    <property type="entry name" value="Glutathione-S-Trfase_C_sf"/>
</dbReference>
<dbReference type="SUPFAM" id="SSF47616">
    <property type="entry name" value="GST C-terminal domain-like"/>
    <property type="match status" value="1"/>
</dbReference>
<dbReference type="InterPro" id="IPR004045">
    <property type="entry name" value="Glutathione_S-Trfase_N"/>
</dbReference>
<dbReference type="SUPFAM" id="SSF52833">
    <property type="entry name" value="Thioredoxin-like"/>
    <property type="match status" value="1"/>
</dbReference>
<dbReference type="PANTHER" id="PTHR42673">
    <property type="entry name" value="MALEYLACETOACETATE ISOMERASE"/>
    <property type="match status" value="1"/>
</dbReference>
<dbReference type="Pfam" id="PF13409">
    <property type="entry name" value="GST_N_2"/>
    <property type="match status" value="1"/>
</dbReference>
<sequence length="220" mass="24454">MNASSWAMRAWLALRAAGYEFDEELVDIRKPQRFGNLARIGKLSPAASVPVLDTGRTVIYDSIAIMEFANDVCNGALLPTDAEARAHARSVAAWQHAGLSSICHRISFESAFYPVKRAFSPTERAGCERLFSHYEALLARYSGPFLFGAISLADFMHVPTVIRLCRHGADLTRWPRARSWTDTLLHHTLVVEWMREADTLAPVWLEDYLPGGAWPAAPAA</sequence>
<dbReference type="InterPro" id="IPR010987">
    <property type="entry name" value="Glutathione-S-Trfase_C-like"/>
</dbReference>
<dbReference type="GO" id="GO:0006559">
    <property type="term" value="P:L-phenylalanine catabolic process"/>
    <property type="evidence" value="ECO:0007669"/>
    <property type="project" value="TreeGrafter"/>
</dbReference>
<feature type="domain" description="GST C-terminal" evidence="2">
    <location>
        <begin position="81"/>
        <end position="203"/>
    </location>
</feature>
<name>A0A853JCP5_9GAMM</name>
<keyword evidence="4" id="KW-1185">Reference proteome</keyword>
<dbReference type="AlphaFoldDB" id="A0A853JCP5"/>
<dbReference type="InterPro" id="IPR036249">
    <property type="entry name" value="Thioredoxin-like_sf"/>
</dbReference>
<keyword evidence="3" id="KW-0808">Transferase</keyword>
<gene>
    <name evidence="3" type="ORF">H0E84_08410</name>
</gene>
<dbReference type="EMBL" id="JACCKA010000054">
    <property type="protein sequence ID" value="NZA26407.1"/>
    <property type="molecule type" value="Genomic_DNA"/>
</dbReference>
<dbReference type="InterPro" id="IPR040079">
    <property type="entry name" value="Glutathione_S-Trfase"/>
</dbReference>
<dbReference type="Proteomes" id="UP000578091">
    <property type="component" value="Unassembled WGS sequence"/>
</dbReference>